<keyword evidence="2" id="KW-1133">Transmembrane helix</keyword>
<proteinExistence type="predicted"/>
<name>A0A317PTD3_9HYPH</name>
<dbReference type="EMBL" id="QGTR01000001">
    <property type="protein sequence ID" value="PWW04419.1"/>
    <property type="molecule type" value="Genomic_DNA"/>
</dbReference>
<feature type="compositionally biased region" description="Polar residues" evidence="1">
    <location>
        <begin position="233"/>
        <end position="243"/>
    </location>
</feature>
<feature type="compositionally biased region" description="Basic and acidic residues" evidence="1">
    <location>
        <begin position="259"/>
        <end position="306"/>
    </location>
</feature>
<dbReference type="PANTHER" id="PTHR38766">
    <property type="entry name" value="FLAGELLAR PROTEIN FLIO"/>
    <property type="match status" value="1"/>
</dbReference>
<dbReference type="OrthoDB" id="8456606at2"/>
<feature type="region of interest" description="Disordered" evidence="1">
    <location>
        <begin position="115"/>
        <end position="162"/>
    </location>
</feature>
<feature type="compositionally biased region" description="Low complexity" evidence="1">
    <location>
        <begin position="321"/>
        <end position="349"/>
    </location>
</feature>
<evidence type="ECO:0000313" key="3">
    <source>
        <dbReference type="EMBL" id="PWW04419.1"/>
    </source>
</evidence>
<organism evidence="3 4">
    <name type="scientific">Hoeflea marina</name>
    <dbReference type="NCBI Taxonomy" id="274592"/>
    <lineage>
        <taxon>Bacteria</taxon>
        <taxon>Pseudomonadati</taxon>
        <taxon>Pseudomonadota</taxon>
        <taxon>Alphaproteobacteria</taxon>
        <taxon>Hyphomicrobiales</taxon>
        <taxon>Rhizobiaceae</taxon>
        <taxon>Hoeflea</taxon>
    </lineage>
</organism>
<dbReference type="PANTHER" id="PTHR38766:SF1">
    <property type="entry name" value="FLAGELLAR PROTEIN FLIO"/>
    <property type="match status" value="1"/>
</dbReference>
<keyword evidence="2" id="KW-0472">Membrane</keyword>
<dbReference type="AlphaFoldDB" id="A0A317PTD3"/>
<comment type="caution">
    <text evidence="3">The sequence shown here is derived from an EMBL/GenBank/DDBJ whole genome shotgun (WGS) entry which is preliminary data.</text>
</comment>
<dbReference type="Proteomes" id="UP000246352">
    <property type="component" value="Unassembled WGS sequence"/>
</dbReference>
<feature type="compositionally biased region" description="Basic and acidic residues" evidence="1">
    <location>
        <begin position="149"/>
        <end position="160"/>
    </location>
</feature>
<protein>
    <submittedName>
        <fullName evidence="3">Flagellar biosynthesis protein FliO</fullName>
    </submittedName>
</protein>
<keyword evidence="3" id="KW-0282">Flagellum</keyword>
<dbReference type="InterPro" id="IPR052205">
    <property type="entry name" value="FliO/MopB"/>
</dbReference>
<feature type="transmembrane region" description="Helical" evidence="2">
    <location>
        <begin position="12"/>
        <end position="34"/>
    </location>
</feature>
<evidence type="ECO:0000256" key="1">
    <source>
        <dbReference type="SAM" id="MobiDB-lite"/>
    </source>
</evidence>
<keyword evidence="2" id="KW-0812">Transmembrane</keyword>
<reference evidence="3 4" key="1">
    <citation type="submission" date="2018-05" db="EMBL/GenBank/DDBJ databases">
        <title>Genomic Encyclopedia of Type Strains, Phase IV (KMG-IV): sequencing the most valuable type-strain genomes for metagenomic binning, comparative biology and taxonomic classification.</title>
        <authorList>
            <person name="Goeker M."/>
        </authorList>
    </citation>
    <scope>NUCLEOTIDE SEQUENCE [LARGE SCALE GENOMIC DNA]</scope>
    <source>
        <strain evidence="3 4">DSM 16791</strain>
    </source>
</reference>
<accession>A0A317PTD3</accession>
<keyword evidence="3" id="KW-0969">Cilium</keyword>
<feature type="compositionally biased region" description="Basic and acidic residues" evidence="1">
    <location>
        <begin position="389"/>
        <end position="419"/>
    </location>
</feature>
<feature type="compositionally biased region" description="Basic and acidic residues" evidence="1">
    <location>
        <begin position="125"/>
        <end position="139"/>
    </location>
</feature>
<keyword evidence="3" id="KW-0966">Cell projection</keyword>
<gene>
    <name evidence="3" type="ORF">DFR52_1011117</name>
</gene>
<dbReference type="RefSeq" id="WP_110030856.1">
    <property type="nucleotide sequence ID" value="NZ_QGTR01000001.1"/>
</dbReference>
<keyword evidence="4" id="KW-1185">Reference proteome</keyword>
<feature type="region of interest" description="Disordered" evidence="1">
    <location>
        <begin position="367"/>
        <end position="426"/>
    </location>
</feature>
<evidence type="ECO:0000256" key="2">
    <source>
        <dbReference type="SAM" id="Phobius"/>
    </source>
</evidence>
<evidence type="ECO:0000313" key="4">
    <source>
        <dbReference type="Proteomes" id="UP000246352"/>
    </source>
</evidence>
<sequence>MFQDMLAGKGESLGMAIGVVALALVALFLVFWFMRSRSASTFIRGGRNRQPRLAVLDAAAVDARRRLVLVRRDDVEHLIMIGGPTDLVIESRIIPGHSNPAQEAQPVPIPVTATMRPAQPQTQRRRPDQIAEPSSRTEDEPVAAAAPAREQRSEPARQPERPPVIAAASEPAVSAPASPVAAPASPVAAPVAARAVAAPSVSSGAQNGPRQSEPVRPQAPTVPPAAPRPAAQSAHSFATTTPFASRATPAWIPQAPKPAAEERGRGEDGVRGTENAPDRAERPDVKQDMKHRPEEQQGDVRETAMEALDAARLRVLPTAAAAPVQAAQAPRQAAEAPAHAPEPARTAEAYEPSIDYTIMEAGGDDFESILEAELSSDLSDLDLGPPRASADKSNDRKAEPTVENAKNRDELQEEMEKLLGDLSIRP</sequence>
<feature type="region of interest" description="Disordered" evidence="1">
    <location>
        <begin position="200"/>
        <end position="306"/>
    </location>
</feature>
<feature type="region of interest" description="Disordered" evidence="1">
    <location>
        <begin position="321"/>
        <end position="352"/>
    </location>
</feature>